<dbReference type="Proteomes" id="UP000006639">
    <property type="component" value="Chromosome"/>
</dbReference>
<organism evidence="2 3">
    <name type="scientific">Midichloria mitochondrii (strain IricVA)</name>
    <dbReference type="NCBI Taxonomy" id="696127"/>
    <lineage>
        <taxon>Bacteria</taxon>
        <taxon>Pseudomonadati</taxon>
        <taxon>Pseudomonadota</taxon>
        <taxon>Alphaproteobacteria</taxon>
        <taxon>Rickettsiales</taxon>
        <taxon>Candidatus Midichloriaceae</taxon>
        <taxon>Candidatus Midichloria</taxon>
    </lineage>
</organism>
<feature type="transmembrane region" description="Helical" evidence="1">
    <location>
        <begin position="21"/>
        <end position="47"/>
    </location>
</feature>
<keyword evidence="3" id="KW-1185">Reference proteome</keyword>
<protein>
    <submittedName>
        <fullName evidence="2">Uncharacterized protein</fullName>
    </submittedName>
</protein>
<keyword evidence="1" id="KW-0472">Membrane</keyword>
<reference evidence="2 3" key="1">
    <citation type="journal article" date="2011" name="Mol. Biol. Evol.">
        <title>Phylogenomic evidence for the presence of a flagellum and cbb3 oxidase in the free-living mitochondrial ancestor.</title>
        <authorList>
            <person name="Sassera D."/>
            <person name="Lo N."/>
            <person name="Epis S."/>
            <person name="D'Auria G."/>
            <person name="Montagna M."/>
            <person name="Comandatore F."/>
            <person name="Horner D."/>
            <person name="Pereto J."/>
            <person name="Luciano A.M."/>
            <person name="Franciosi F."/>
            <person name="Ferri E."/>
            <person name="Crotti E."/>
            <person name="Bazzocchi C."/>
            <person name="Daffonchio D."/>
            <person name="Sacchi L."/>
            <person name="Moya A."/>
            <person name="Latorre A."/>
            <person name="Bandi C."/>
        </authorList>
    </citation>
    <scope>NUCLEOTIDE SEQUENCE [LARGE SCALE GENOMIC DNA]</scope>
    <source>
        <strain evidence="2 3">IricVA</strain>
    </source>
</reference>
<keyword evidence="1" id="KW-0812">Transmembrane</keyword>
<dbReference type="AlphaFoldDB" id="F7XVA9"/>
<proteinExistence type="predicted"/>
<feature type="transmembrane region" description="Helical" evidence="1">
    <location>
        <begin position="59"/>
        <end position="80"/>
    </location>
</feature>
<accession>F7XVA9</accession>
<gene>
    <name evidence="2" type="ordered locus">midi_00296</name>
</gene>
<dbReference type="KEGG" id="mmn:midi_00296"/>
<dbReference type="EMBL" id="CP002130">
    <property type="protein sequence ID" value="AEI88608.1"/>
    <property type="molecule type" value="Genomic_DNA"/>
</dbReference>
<evidence type="ECO:0000313" key="3">
    <source>
        <dbReference type="Proteomes" id="UP000006639"/>
    </source>
</evidence>
<dbReference type="HOGENOM" id="CLU_2451329_0_0_5"/>
<name>F7XVA9_MIDMI</name>
<evidence type="ECO:0000256" key="1">
    <source>
        <dbReference type="SAM" id="Phobius"/>
    </source>
</evidence>
<evidence type="ECO:0000313" key="2">
    <source>
        <dbReference type="EMBL" id="AEI88608.1"/>
    </source>
</evidence>
<keyword evidence="1" id="KW-1133">Transmembrane helix</keyword>
<sequence>MLGAQLNSKDKLIWDKVWLRAVVVVNGALVEVVVLVVVSVVVTSVVLQFTSGQTGRSTSGQGVVVLGSAVVVGILGAGILRNTEIVAPL</sequence>